<dbReference type="InterPro" id="IPR042462">
    <property type="entry name" value="ARMC7"/>
</dbReference>
<dbReference type="InterPro" id="IPR011989">
    <property type="entry name" value="ARM-like"/>
</dbReference>
<sequence length="181" mass="20434">MFTDAQRQKQRQGRYGTPRRQYLQDLVTRFQGGKGKSSKEQIVAHLANFAYDPFNYDYFRELNIVELFLDCLTEPNERLVEFAIGGICNCSPDSQIASMIISCEGIPLIVACLSSHVENTVLSAIVSLYYLCTPSTEKEILTPPVIETMKAYAALECVNVRFRNAAQAFLDRHIQGKSPEQ</sequence>
<dbReference type="AlphaFoldDB" id="D8R6I8"/>
<evidence type="ECO:0008006" key="3">
    <source>
        <dbReference type="Google" id="ProtNLM"/>
    </source>
</evidence>
<gene>
    <name evidence="1" type="ORF">SELMODRAFT_168321</name>
</gene>
<dbReference type="Gene3D" id="1.25.10.10">
    <property type="entry name" value="Leucine-rich Repeat Variant"/>
    <property type="match status" value="1"/>
</dbReference>
<name>D8R6I8_SELML</name>
<dbReference type="STRING" id="88036.D8R6I8"/>
<dbReference type="EMBL" id="GL377572">
    <property type="protein sequence ID" value="EFJ32683.1"/>
    <property type="molecule type" value="Genomic_DNA"/>
</dbReference>
<protein>
    <recommendedName>
        <fullName evidence="3">Armadillo repeat-containing domain-containing protein</fullName>
    </recommendedName>
</protein>
<dbReference type="Proteomes" id="UP000001514">
    <property type="component" value="Unassembled WGS sequence"/>
</dbReference>
<keyword evidence="2" id="KW-1185">Reference proteome</keyword>
<organism evidence="2">
    <name type="scientific">Selaginella moellendorffii</name>
    <name type="common">Spikemoss</name>
    <dbReference type="NCBI Taxonomy" id="88036"/>
    <lineage>
        <taxon>Eukaryota</taxon>
        <taxon>Viridiplantae</taxon>
        <taxon>Streptophyta</taxon>
        <taxon>Embryophyta</taxon>
        <taxon>Tracheophyta</taxon>
        <taxon>Lycopodiopsida</taxon>
        <taxon>Selaginellales</taxon>
        <taxon>Selaginellaceae</taxon>
        <taxon>Selaginella</taxon>
    </lineage>
</organism>
<dbReference type="HOGENOM" id="CLU_099221_1_0_1"/>
<evidence type="ECO:0000313" key="2">
    <source>
        <dbReference type="Proteomes" id="UP000001514"/>
    </source>
</evidence>
<dbReference type="InParanoid" id="D8R6I8"/>
<reference evidence="1 2" key="1">
    <citation type="journal article" date="2011" name="Science">
        <title>The Selaginella genome identifies genetic changes associated with the evolution of vascular plants.</title>
        <authorList>
            <person name="Banks J.A."/>
            <person name="Nishiyama T."/>
            <person name="Hasebe M."/>
            <person name="Bowman J.L."/>
            <person name="Gribskov M."/>
            <person name="dePamphilis C."/>
            <person name="Albert V.A."/>
            <person name="Aono N."/>
            <person name="Aoyama T."/>
            <person name="Ambrose B.A."/>
            <person name="Ashton N.W."/>
            <person name="Axtell M.J."/>
            <person name="Barker E."/>
            <person name="Barker M.S."/>
            <person name="Bennetzen J.L."/>
            <person name="Bonawitz N.D."/>
            <person name="Chapple C."/>
            <person name="Cheng C."/>
            <person name="Correa L.G."/>
            <person name="Dacre M."/>
            <person name="DeBarry J."/>
            <person name="Dreyer I."/>
            <person name="Elias M."/>
            <person name="Engstrom E.M."/>
            <person name="Estelle M."/>
            <person name="Feng L."/>
            <person name="Finet C."/>
            <person name="Floyd S.K."/>
            <person name="Frommer W.B."/>
            <person name="Fujita T."/>
            <person name="Gramzow L."/>
            <person name="Gutensohn M."/>
            <person name="Harholt J."/>
            <person name="Hattori M."/>
            <person name="Heyl A."/>
            <person name="Hirai T."/>
            <person name="Hiwatashi Y."/>
            <person name="Ishikawa M."/>
            <person name="Iwata M."/>
            <person name="Karol K.G."/>
            <person name="Koehler B."/>
            <person name="Kolukisaoglu U."/>
            <person name="Kubo M."/>
            <person name="Kurata T."/>
            <person name="Lalonde S."/>
            <person name="Li K."/>
            <person name="Li Y."/>
            <person name="Litt A."/>
            <person name="Lyons E."/>
            <person name="Manning G."/>
            <person name="Maruyama T."/>
            <person name="Michael T.P."/>
            <person name="Mikami K."/>
            <person name="Miyazaki S."/>
            <person name="Morinaga S."/>
            <person name="Murata T."/>
            <person name="Mueller-Roeber B."/>
            <person name="Nelson D.R."/>
            <person name="Obara M."/>
            <person name="Oguri Y."/>
            <person name="Olmstead R.G."/>
            <person name="Onodera N."/>
            <person name="Petersen B.L."/>
            <person name="Pils B."/>
            <person name="Prigge M."/>
            <person name="Rensing S.A."/>
            <person name="Riano-Pachon D.M."/>
            <person name="Roberts A.W."/>
            <person name="Sato Y."/>
            <person name="Scheller H.V."/>
            <person name="Schulz B."/>
            <person name="Schulz C."/>
            <person name="Shakirov E.V."/>
            <person name="Shibagaki N."/>
            <person name="Shinohara N."/>
            <person name="Shippen D.E."/>
            <person name="Soerensen I."/>
            <person name="Sotooka R."/>
            <person name="Sugimoto N."/>
            <person name="Sugita M."/>
            <person name="Sumikawa N."/>
            <person name="Tanurdzic M."/>
            <person name="Theissen G."/>
            <person name="Ulvskov P."/>
            <person name="Wakazuki S."/>
            <person name="Weng J.K."/>
            <person name="Willats W.W."/>
            <person name="Wipf D."/>
            <person name="Wolf P.G."/>
            <person name="Yang L."/>
            <person name="Zimmer A.D."/>
            <person name="Zhu Q."/>
            <person name="Mitros T."/>
            <person name="Hellsten U."/>
            <person name="Loque D."/>
            <person name="Otillar R."/>
            <person name="Salamov A."/>
            <person name="Schmutz J."/>
            <person name="Shapiro H."/>
            <person name="Lindquist E."/>
            <person name="Lucas S."/>
            <person name="Rokhsar D."/>
            <person name="Grigoriev I.V."/>
        </authorList>
    </citation>
    <scope>NUCLEOTIDE SEQUENCE [LARGE SCALE GENOMIC DNA]</scope>
</reference>
<accession>D8R6I8</accession>
<dbReference type="SMART" id="SM00185">
    <property type="entry name" value="ARM"/>
    <property type="match status" value="2"/>
</dbReference>
<dbReference type="Gramene" id="EFJ32683">
    <property type="protein sequence ID" value="EFJ32683"/>
    <property type="gene ID" value="SELMODRAFT_168321"/>
</dbReference>
<proteinExistence type="predicted"/>
<dbReference type="KEGG" id="smo:SELMODRAFT_168321"/>
<dbReference type="InterPro" id="IPR016024">
    <property type="entry name" value="ARM-type_fold"/>
</dbReference>
<dbReference type="OMA" id="VEIIAPY"/>
<dbReference type="eggNOG" id="KOG4646">
    <property type="taxonomic scope" value="Eukaryota"/>
</dbReference>
<dbReference type="SUPFAM" id="SSF48371">
    <property type="entry name" value="ARM repeat"/>
    <property type="match status" value="1"/>
</dbReference>
<dbReference type="InterPro" id="IPR000225">
    <property type="entry name" value="Armadillo"/>
</dbReference>
<dbReference type="PANTHER" id="PTHR46263:SF1">
    <property type="entry name" value="ARMADILLO REPEAT-CONTAINING PROTEIN 7"/>
    <property type="match status" value="1"/>
</dbReference>
<evidence type="ECO:0000313" key="1">
    <source>
        <dbReference type="EMBL" id="EFJ32683.1"/>
    </source>
</evidence>
<dbReference type="PANTHER" id="PTHR46263">
    <property type="entry name" value="ARMADILLO REPEAT-CONTAINING PROTEIN 7"/>
    <property type="match status" value="1"/>
</dbReference>
<dbReference type="FunCoup" id="D8R6I8">
    <property type="interactions" value="966"/>
</dbReference>